<organism evidence="1 2">
    <name type="scientific">Irpex rosettiformis</name>
    <dbReference type="NCBI Taxonomy" id="378272"/>
    <lineage>
        <taxon>Eukaryota</taxon>
        <taxon>Fungi</taxon>
        <taxon>Dikarya</taxon>
        <taxon>Basidiomycota</taxon>
        <taxon>Agaricomycotina</taxon>
        <taxon>Agaricomycetes</taxon>
        <taxon>Polyporales</taxon>
        <taxon>Irpicaceae</taxon>
        <taxon>Irpex</taxon>
    </lineage>
</organism>
<comment type="caution">
    <text evidence="1">The sequence shown here is derived from an EMBL/GenBank/DDBJ whole genome shotgun (WGS) entry which is preliminary data.</text>
</comment>
<reference evidence="1" key="1">
    <citation type="journal article" date="2021" name="Environ. Microbiol.">
        <title>Gene family expansions and transcriptome signatures uncover fungal adaptations to wood decay.</title>
        <authorList>
            <person name="Hage H."/>
            <person name="Miyauchi S."/>
            <person name="Viragh M."/>
            <person name="Drula E."/>
            <person name="Min B."/>
            <person name="Chaduli D."/>
            <person name="Navarro D."/>
            <person name="Favel A."/>
            <person name="Norest M."/>
            <person name="Lesage-Meessen L."/>
            <person name="Balint B."/>
            <person name="Merenyi Z."/>
            <person name="de Eugenio L."/>
            <person name="Morin E."/>
            <person name="Martinez A.T."/>
            <person name="Baldrian P."/>
            <person name="Stursova M."/>
            <person name="Martinez M.J."/>
            <person name="Novotny C."/>
            <person name="Magnuson J.K."/>
            <person name="Spatafora J.W."/>
            <person name="Maurice S."/>
            <person name="Pangilinan J."/>
            <person name="Andreopoulos W."/>
            <person name="LaButti K."/>
            <person name="Hundley H."/>
            <person name="Na H."/>
            <person name="Kuo A."/>
            <person name="Barry K."/>
            <person name="Lipzen A."/>
            <person name="Henrissat B."/>
            <person name="Riley R."/>
            <person name="Ahrendt S."/>
            <person name="Nagy L.G."/>
            <person name="Grigoriev I.V."/>
            <person name="Martin F."/>
            <person name="Rosso M.N."/>
        </authorList>
    </citation>
    <scope>NUCLEOTIDE SEQUENCE</scope>
    <source>
        <strain evidence="1">CBS 384.51</strain>
    </source>
</reference>
<protein>
    <submittedName>
        <fullName evidence="1">Kinase-like domain-containing protein</fullName>
    </submittedName>
</protein>
<evidence type="ECO:0000313" key="2">
    <source>
        <dbReference type="Proteomes" id="UP001055072"/>
    </source>
</evidence>
<dbReference type="Proteomes" id="UP001055072">
    <property type="component" value="Unassembled WGS sequence"/>
</dbReference>
<accession>A0ACB8UG32</accession>
<gene>
    <name evidence="1" type="ORF">BDY19DRAFT_882612</name>
</gene>
<name>A0ACB8UG32_9APHY</name>
<proteinExistence type="predicted"/>
<dbReference type="EMBL" id="MU274902">
    <property type="protein sequence ID" value="KAI0093224.1"/>
    <property type="molecule type" value="Genomic_DNA"/>
</dbReference>
<evidence type="ECO:0000313" key="1">
    <source>
        <dbReference type="EMBL" id="KAI0093224.1"/>
    </source>
</evidence>
<keyword evidence="2" id="KW-1185">Reference proteome</keyword>
<sequence length="587" mass="65211">MHSMHHLNPNPARPAGPRTPRSASPSPLHLPDIQPLNLRKASSINLREAAQADGEQLNGASTSTSSLLSRPSLQLPSLSAPGPPSRPGGRPKLSLQQVRGEAFIGGYAGGPNNQNGSVSSPQVHTNNSNQLTITSAESEPTIRPQVTIVSPQTRPPVVSMENLRQTVEEFDKWSDDMLEELSRLGEGAGGAVYKVRDRRTGVIMARKTITTLEAPMKQLIRELKIISSTSHTNIVHFYGAFISPSSSEVSVLMEFCEGGSLESVGKRMRQIGARVGEKVAGHLAEGILQGLNYLHSQKTIHRDIKPPNVLLTREGVVRLCDFGVSGELVNSNAGTFTGTSLYMAPERLSGLQYNIRSDVWSTGITLLELVTNRFPFPSDLAQIELMMHITQNEPPELEDETAENITYSPEMKDFIKAALTRDPAARPTPKDLLLHPWIVEVMKKEVNTALWLRRVWGWRTRKSERYVVLNCFVLHLLHLFCSKFFHIYSYIYFHLQLLYIFAFASPSPSPSPTSTIRASSFPRRKGFLQRIFAHFICSSNVPEVYAETVVKKSIEKDDDDRSLLIYTVRGRALAEATHSTPHWPVSN</sequence>